<dbReference type="EMBL" id="JACBKZ010000010">
    <property type="protein sequence ID" value="KAF5940733.1"/>
    <property type="molecule type" value="Genomic_DNA"/>
</dbReference>
<dbReference type="Gene3D" id="1.25.40.10">
    <property type="entry name" value="Tetratricopeptide repeat domain"/>
    <property type="match status" value="1"/>
</dbReference>
<dbReference type="PROSITE" id="PS51375">
    <property type="entry name" value="PPR"/>
    <property type="match status" value="1"/>
</dbReference>
<dbReference type="Proteomes" id="UP000593564">
    <property type="component" value="Unassembled WGS sequence"/>
</dbReference>
<dbReference type="InterPro" id="IPR011990">
    <property type="entry name" value="TPR-like_helical_dom_sf"/>
</dbReference>
<feature type="repeat" description="PPR" evidence="3">
    <location>
        <begin position="83"/>
        <end position="118"/>
    </location>
</feature>
<keyword evidence="2" id="KW-0677">Repeat</keyword>
<name>A0A7J7GIV5_CAMSI</name>
<dbReference type="Pfam" id="PF13041">
    <property type="entry name" value="PPR_2"/>
    <property type="match status" value="1"/>
</dbReference>
<dbReference type="PANTHER" id="PTHR47941">
    <property type="entry name" value="PENTATRICOPEPTIDE REPEAT-CONTAINING PROTEIN 3, MITOCHONDRIAL"/>
    <property type="match status" value="1"/>
</dbReference>
<proteinExistence type="inferred from homology"/>
<dbReference type="InterPro" id="IPR002885">
    <property type="entry name" value="PPR_rpt"/>
</dbReference>
<evidence type="ECO:0000256" key="2">
    <source>
        <dbReference type="ARBA" id="ARBA00022737"/>
    </source>
</evidence>
<evidence type="ECO:0008006" key="6">
    <source>
        <dbReference type="Google" id="ProtNLM"/>
    </source>
</evidence>
<evidence type="ECO:0000313" key="5">
    <source>
        <dbReference type="Proteomes" id="UP000593564"/>
    </source>
</evidence>
<comment type="similarity">
    <text evidence="1">Belongs to the PPR family. P subfamily.</text>
</comment>
<evidence type="ECO:0000256" key="3">
    <source>
        <dbReference type="PROSITE-ProRule" id="PRU00708"/>
    </source>
</evidence>
<accession>A0A7J7GIV5</accession>
<protein>
    <recommendedName>
        <fullName evidence="6">Pentatricopeptide repeat-containing protein</fullName>
    </recommendedName>
</protein>
<comment type="caution">
    <text evidence="4">The sequence shown here is derived from an EMBL/GenBank/DDBJ whole genome shotgun (WGS) entry which is preliminary data.</text>
</comment>
<evidence type="ECO:0000256" key="1">
    <source>
        <dbReference type="ARBA" id="ARBA00007626"/>
    </source>
</evidence>
<gene>
    <name evidence="4" type="ORF">HYC85_021900</name>
</gene>
<dbReference type="Pfam" id="PF01535">
    <property type="entry name" value="PPR"/>
    <property type="match status" value="1"/>
</dbReference>
<organism evidence="4 5">
    <name type="scientific">Camellia sinensis</name>
    <name type="common">Tea plant</name>
    <name type="synonym">Thea sinensis</name>
    <dbReference type="NCBI Taxonomy" id="4442"/>
    <lineage>
        <taxon>Eukaryota</taxon>
        <taxon>Viridiplantae</taxon>
        <taxon>Streptophyta</taxon>
        <taxon>Embryophyta</taxon>
        <taxon>Tracheophyta</taxon>
        <taxon>Spermatophyta</taxon>
        <taxon>Magnoliopsida</taxon>
        <taxon>eudicotyledons</taxon>
        <taxon>Gunneridae</taxon>
        <taxon>Pentapetalae</taxon>
        <taxon>asterids</taxon>
        <taxon>Ericales</taxon>
        <taxon>Theaceae</taxon>
        <taxon>Camellia</taxon>
    </lineage>
</organism>
<reference evidence="5" key="1">
    <citation type="journal article" date="2020" name="Nat. Commun.">
        <title>Genome assembly of wild tea tree DASZ reveals pedigree and selection history of tea varieties.</title>
        <authorList>
            <person name="Zhang W."/>
            <person name="Zhang Y."/>
            <person name="Qiu H."/>
            <person name="Guo Y."/>
            <person name="Wan H."/>
            <person name="Zhang X."/>
            <person name="Scossa F."/>
            <person name="Alseekh S."/>
            <person name="Zhang Q."/>
            <person name="Wang P."/>
            <person name="Xu L."/>
            <person name="Schmidt M.H."/>
            <person name="Jia X."/>
            <person name="Li D."/>
            <person name="Zhu A."/>
            <person name="Guo F."/>
            <person name="Chen W."/>
            <person name="Ni D."/>
            <person name="Usadel B."/>
            <person name="Fernie A.R."/>
            <person name="Wen W."/>
        </authorList>
    </citation>
    <scope>NUCLEOTIDE SEQUENCE [LARGE SCALE GENOMIC DNA]</scope>
    <source>
        <strain evidence="5">cv. G240</strain>
    </source>
</reference>
<dbReference type="NCBIfam" id="TIGR00756">
    <property type="entry name" value="PPR"/>
    <property type="match status" value="1"/>
</dbReference>
<reference evidence="4 5" key="2">
    <citation type="submission" date="2020-07" db="EMBL/GenBank/DDBJ databases">
        <title>Genome assembly of wild tea tree DASZ reveals pedigree and selection history of tea varieties.</title>
        <authorList>
            <person name="Zhang W."/>
        </authorList>
    </citation>
    <scope>NUCLEOTIDE SEQUENCE [LARGE SCALE GENOMIC DNA]</scope>
    <source>
        <strain evidence="5">cv. G240</strain>
        <tissue evidence="4">Leaf</tissue>
    </source>
</reference>
<dbReference type="AlphaFoldDB" id="A0A7J7GIV5"/>
<sequence>MQFAAQCSPRCCKFLQFHAPNATLPNIIGFLTIGHHAIALPLIGISVNIYTFNIVINCYCCVNGVYFGFSLLGTLFKRGYTPDVTTFNTLLNGLILQDKTPEAVQLFKKLMRMREIEPNVVMYGTIVNRLCRTGEHY</sequence>
<evidence type="ECO:0000313" key="4">
    <source>
        <dbReference type="EMBL" id="KAF5940733.1"/>
    </source>
</evidence>
<keyword evidence="5" id="KW-1185">Reference proteome</keyword>